<evidence type="ECO:0000259" key="13">
    <source>
        <dbReference type="PROSITE" id="PS50885"/>
    </source>
</evidence>
<dbReference type="Pfam" id="PF02518">
    <property type="entry name" value="HATPase_c"/>
    <property type="match status" value="1"/>
</dbReference>
<evidence type="ECO:0000256" key="9">
    <source>
        <dbReference type="ARBA" id="ARBA00023012"/>
    </source>
</evidence>
<evidence type="ECO:0000313" key="14">
    <source>
        <dbReference type="EMBL" id="SBV27036.1"/>
    </source>
</evidence>
<dbReference type="EMBL" id="LT598496">
    <property type="protein sequence ID" value="SBV27036.1"/>
    <property type="molecule type" value="Genomic_DNA"/>
</dbReference>
<dbReference type="SMART" id="SM00304">
    <property type="entry name" value="HAMP"/>
    <property type="match status" value="1"/>
</dbReference>
<keyword evidence="8 11" id="KW-1133">Transmembrane helix</keyword>
<evidence type="ECO:0000256" key="6">
    <source>
        <dbReference type="ARBA" id="ARBA00022692"/>
    </source>
</evidence>
<comment type="subcellular location">
    <subcellularLocation>
        <location evidence="2">Cell membrane</location>
    </subcellularLocation>
</comment>
<dbReference type="InterPro" id="IPR036890">
    <property type="entry name" value="HATPase_C_sf"/>
</dbReference>
<dbReference type="SUPFAM" id="SSF47384">
    <property type="entry name" value="Homodimeric domain of signal transducing histidine kinase"/>
    <property type="match status" value="1"/>
</dbReference>
<dbReference type="PRINTS" id="PR00344">
    <property type="entry name" value="BCTRLSENSOR"/>
</dbReference>
<dbReference type="Gene3D" id="1.10.287.130">
    <property type="match status" value="1"/>
</dbReference>
<protein>
    <recommendedName>
        <fullName evidence="3">histidine kinase</fullName>
        <ecNumber evidence="3">2.7.13.3</ecNumber>
    </recommendedName>
</protein>
<name>A0A1C3N3A7_9ACTN</name>
<dbReference type="PROSITE" id="PS50885">
    <property type="entry name" value="HAMP"/>
    <property type="match status" value="1"/>
</dbReference>
<dbReference type="PROSITE" id="PS50109">
    <property type="entry name" value="HIS_KIN"/>
    <property type="match status" value="1"/>
</dbReference>
<dbReference type="SUPFAM" id="SSF55874">
    <property type="entry name" value="ATPase domain of HSP90 chaperone/DNA topoisomerase II/histidine kinase"/>
    <property type="match status" value="1"/>
</dbReference>
<dbReference type="InterPro" id="IPR003660">
    <property type="entry name" value="HAMP_dom"/>
</dbReference>
<dbReference type="PATRIC" id="fig|307121.4.peg.2602"/>
<feature type="domain" description="HAMP" evidence="13">
    <location>
        <begin position="187"/>
        <end position="240"/>
    </location>
</feature>
<dbReference type="SMART" id="SM00388">
    <property type="entry name" value="HisKA"/>
    <property type="match status" value="1"/>
</dbReference>
<evidence type="ECO:0000256" key="2">
    <source>
        <dbReference type="ARBA" id="ARBA00004236"/>
    </source>
</evidence>
<keyword evidence="5" id="KW-0808">Transferase</keyword>
<dbReference type="PANTHER" id="PTHR45436:SF5">
    <property type="entry name" value="SENSOR HISTIDINE KINASE TRCS"/>
    <property type="match status" value="1"/>
</dbReference>
<dbReference type="Gene3D" id="3.30.565.10">
    <property type="entry name" value="Histidine kinase-like ATPase, C-terminal domain"/>
    <property type="match status" value="1"/>
</dbReference>
<dbReference type="GO" id="GO:0000155">
    <property type="term" value="F:phosphorelay sensor kinase activity"/>
    <property type="evidence" value="ECO:0007669"/>
    <property type="project" value="InterPro"/>
</dbReference>
<dbReference type="InterPro" id="IPR005467">
    <property type="entry name" value="His_kinase_dom"/>
</dbReference>
<evidence type="ECO:0000256" key="8">
    <source>
        <dbReference type="ARBA" id="ARBA00022989"/>
    </source>
</evidence>
<dbReference type="Proteomes" id="UP000199393">
    <property type="component" value="Chromosome I"/>
</dbReference>
<comment type="catalytic activity">
    <reaction evidence="1">
        <text>ATP + protein L-histidine = ADP + protein N-phospho-L-histidine.</text>
        <dbReference type="EC" id="2.7.13.3"/>
    </reaction>
</comment>
<dbReference type="InterPro" id="IPR003661">
    <property type="entry name" value="HisK_dim/P_dom"/>
</dbReference>
<dbReference type="STRING" id="307121.GA0070620_2537"/>
<dbReference type="CDD" id="cd06225">
    <property type="entry name" value="HAMP"/>
    <property type="match status" value="1"/>
</dbReference>
<evidence type="ECO:0000256" key="7">
    <source>
        <dbReference type="ARBA" id="ARBA00022777"/>
    </source>
</evidence>
<evidence type="ECO:0000259" key="12">
    <source>
        <dbReference type="PROSITE" id="PS50109"/>
    </source>
</evidence>
<dbReference type="Pfam" id="PF00512">
    <property type="entry name" value="HisKA"/>
    <property type="match status" value="1"/>
</dbReference>
<evidence type="ECO:0000256" key="5">
    <source>
        <dbReference type="ARBA" id="ARBA00022679"/>
    </source>
</evidence>
<keyword evidence="10 11" id="KW-0472">Membrane</keyword>
<dbReference type="InterPro" id="IPR003594">
    <property type="entry name" value="HATPase_dom"/>
</dbReference>
<gene>
    <name evidence="14" type="ORF">GA0070620_2537</name>
</gene>
<keyword evidence="4" id="KW-0597">Phosphoprotein</keyword>
<keyword evidence="6 11" id="KW-0812">Transmembrane</keyword>
<dbReference type="CDD" id="cd00082">
    <property type="entry name" value="HisKA"/>
    <property type="match status" value="1"/>
</dbReference>
<sequence>MRPLPRPHLPALGLRGRLMAIGVLGLSVGLALGGLVLIGVLGFVLQRSVDNEAFRTADAVALLAAEDALPDPLPVAGGQLRVQVVDAQGRVRAASIDADRLVPMVRAERLEPDQRQRLVVSGERVGLAGPVRVVTVPAGTAADPLTVLVAKSLSDVRHSTHVVGTILLVSFPLLVAVLAAVAWRVVGATLRPVEALRRGAEEITGRAGPGRLPVPASRDEVHRLAVTLNGMLDRLESARQRQRAFVADAAHELRSPVTNIRTELEVAQRLGDRTDWAAVTDNLLADTERLSRLVDDLLLLARLDESDAAPSTGAASASSGAAGVGARAVGPVELGDLIATVAARYPSPPVRVEPPGEPLWTVGHPDELRRVLTNVVDNAVRHARTRVVLAVGTEGAYHRVTVTDDGPGIPPADRERVFDRFTRLDDARARDAGGAGLGLAIVRELVRRSGGTVTLGDADGPGLRVSLRLPALPATDEGR</sequence>
<evidence type="ECO:0000256" key="10">
    <source>
        <dbReference type="ARBA" id="ARBA00023136"/>
    </source>
</evidence>
<dbReference type="InterPro" id="IPR036097">
    <property type="entry name" value="HisK_dim/P_sf"/>
</dbReference>
<dbReference type="PANTHER" id="PTHR45436">
    <property type="entry name" value="SENSOR HISTIDINE KINASE YKOH"/>
    <property type="match status" value="1"/>
</dbReference>
<dbReference type="InterPro" id="IPR050428">
    <property type="entry name" value="TCS_sensor_his_kinase"/>
</dbReference>
<dbReference type="AlphaFoldDB" id="A0A1C3N3A7"/>
<keyword evidence="15" id="KW-1185">Reference proteome</keyword>
<accession>A0A1C3N3A7</accession>
<organism evidence="14 15">
    <name type="scientific">Micromonospora krabiensis</name>
    <dbReference type="NCBI Taxonomy" id="307121"/>
    <lineage>
        <taxon>Bacteria</taxon>
        <taxon>Bacillati</taxon>
        <taxon>Actinomycetota</taxon>
        <taxon>Actinomycetes</taxon>
        <taxon>Micromonosporales</taxon>
        <taxon>Micromonosporaceae</taxon>
        <taxon>Micromonospora</taxon>
    </lineage>
</organism>
<dbReference type="InterPro" id="IPR004358">
    <property type="entry name" value="Sig_transdc_His_kin-like_C"/>
</dbReference>
<evidence type="ECO:0000313" key="15">
    <source>
        <dbReference type="Proteomes" id="UP000199393"/>
    </source>
</evidence>
<keyword evidence="9" id="KW-0902">Two-component regulatory system</keyword>
<feature type="domain" description="Histidine kinase" evidence="12">
    <location>
        <begin position="248"/>
        <end position="473"/>
    </location>
</feature>
<dbReference type="SMART" id="SM00387">
    <property type="entry name" value="HATPase_c"/>
    <property type="match status" value="1"/>
</dbReference>
<evidence type="ECO:0000256" key="11">
    <source>
        <dbReference type="SAM" id="Phobius"/>
    </source>
</evidence>
<evidence type="ECO:0000256" key="3">
    <source>
        <dbReference type="ARBA" id="ARBA00012438"/>
    </source>
</evidence>
<reference evidence="15" key="1">
    <citation type="submission" date="2016-06" db="EMBL/GenBank/DDBJ databases">
        <authorList>
            <person name="Varghese N."/>
            <person name="Submissions Spin"/>
        </authorList>
    </citation>
    <scope>NUCLEOTIDE SEQUENCE [LARGE SCALE GENOMIC DNA]</scope>
    <source>
        <strain evidence="15">DSM 45344</strain>
    </source>
</reference>
<dbReference type="Pfam" id="PF00672">
    <property type="entry name" value="HAMP"/>
    <property type="match status" value="1"/>
</dbReference>
<dbReference type="GO" id="GO:0005886">
    <property type="term" value="C:plasma membrane"/>
    <property type="evidence" value="ECO:0007669"/>
    <property type="project" value="UniProtKB-SubCell"/>
</dbReference>
<evidence type="ECO:0000256" key="4">
    <source>
        <dbReference type="ARBA" id="ARBA00022553"/>
    </source>
</evidence>
<feature type="transmembrane region" description="Helical" evidence="11">
    <location>
        <begin position="20"/>
        <end position="45"/>
    </location>
</feature>
<keyword evidence="7 14" id="KW-0418">Kinase</keyword>
<feature type="transmembrane region" description="Helical" evidence="11">
    <location>
        <begin position="162"/>
        <end position="183"/>
    </location>
</feature>
<dbReference type="EC" id="2.7.13.3" evidence="3"/>
<evidence type="ECO:0000256" key="1">
    <source>
        <dbReference type="ARBA" id="ARBA00000085"/>
    </source>
</evidence>
<proteinExistence type="predicted"/>